<evidence type="ECO:0000256" key="2">
    <source>
        <dbReference type="SAM" id="Phobius"/>
    </source>
</evidence>
<feature type="domain" description="SPOR" evidence="3">
    <location>
        <begin position="367"/>
        <end position="444"/>
    </location>
</feature>
<feature type="region of interest" description="Disordered" evidence="1">
    <location>
        <begin position="172"/>
        <end position="195"/>
    </location>
</feature>
<keyword evidence="5" id="KW-1185">Reference proteome</keyword>
<dbReference type="EMBL" id="JAGDFX010000002">
    <property type="protein sequence ID" value="MBO1518388.1"/>
    <property type="molecule type" value="Genomic_DNA"/>
</dbReference>
<evidence type="ECO:0000313" key="4">
    <source>
        <dbReference type="EMBL" id="MBO1518388.1"/>
    </source>
</evidence>
<keyword evidence="2" id="KW-1133">Transmembrane helix</keyword>
<evidence type="ECO:0000259" key="3">
    <source>
        <dbReference type="PROSITE" id="PS51724"/>
    </source>
</evidence>
<feature type="region of interest" description="Disordered" evidence="1">
    <location>
        <begin position="329"/>
        <end position="354"/>
    </location>
</feature>
<keyword evidence="2" id="KW-0812">Transmembrane</keyword>
<feature type="compositionally biased region" description="Low complexity" evidence="1">
    <location>
        <begin position="342"/>
        <end position="354"/>
    </location>
</feature>
<dbReference type="SUPFAM" id="SSF52540">
    <property type="entry name" value="P-loop containing nucleoside triphosphate hydrolases"/>
    <property type="match status" value="1"/>
</dbReference>
<feature type="transmembrane region" description="Helical" evidence="2">
    <location>
        <begin position="219"/>
        <end position="237"/>
    </location>
</feature>
<dbReference type="InterPro" id="IPR007730">
    <property type="entry name" value="SPOR-like_dom"/>
</dbReference>
<accession>A0ABS3NDD6</accession>
<proteinExistence type="predicted"/>
<organism evidence="4 5">
    <name type="scientific">Oceanisphaera pacifica</name>
    <dbReference type="NCBI Taxonomy" id="2818389"/>
    <lineage>
        <taxon>Bacteria</taxon>
        <taxon>Pseudomonadati</taxon>
        <taxon>Pseudomonadota</taxon>
        <taxon>Gammaproteobacteria</taxon>
        <taxon>Aeromonadales</taxon>
        <taxon>Aeromonadaceae</taxon>
        <taxon>Oceanisphaera</taxon>
    </lineage>
</organism>
<feature type="compositionally biased region" description="Low complexity" evidence="1">
    <location>
        <begin position="288"/>
        <end position="301"/>
    </location>
</feature>
<gene>
    <name evidence="4" type="ORF">J3U76_01860</name>
</gene>
<evidence type="ECO:0000313" key="5">
    <source>
        <dbReference type="Proteomes" id="UP000664882"/>
    </source>
</evidence>
<dbReference type="InterPro" id="IPR036680">
    <property type="entry name" value="SPOR-like_sf"/>
</dbReference>
<evidence type="ECO:0000256" key="1">
    <source>
        <dbReference type="SAM" id="MobiDB-lite"/>
    </source>
</evidence>
<protein>
    <submittedName>
        <fullName evidence="4">AAA family ATPase</fullName>
    </submittedName>
</protein>
<dbReference type="InterPro" id="IPR027417">
    <property type="entry name" value="P-loop_NTPase"/>
</dbReference>
<dbReference type="RefSeq" id="WP_208003973.1">
    <property type="nucleotide sequence ID" value="NZ_JAGDFX010000002.1"/>
</dbReference>
<name>A0ABS3NDD6_9GAMM</name>
<reference evidence="4 5" key="1">
    <citation type="submission" date="2021-03" db="EMBL/GenBank/DDBJ databases">
        <title>Oceanisphaera sp. nov., isolated from the intestine.</title>
        <authorList>
            <person name="Zhao L.-H."/>
            <person name="Shi L.-F."/>
        </authorList>
    </citation>
    <scope>NUCLEOTIDE SEQUENCE [LARGE SCALE GENOMIC DNA]</scope>
    <source>
        <strain evidence="4 5">DM8</strain>
    </source>
</reference>
<dbReference type="Proteomes" id="UP000664882">
    <property type="component" value="Unassembled WGS sequence"/>
</dbReference>
<dbReference type="PROSITE" id="PS51724">
    <property type="entry name" value="SPOR"/>
    <property type="match status" value="1"/>
</dbReference>
<dbReference type="InterPro" id="IPR049945">
    <property type="entry name" value="AAA_22"/>
</dbReference>
<comment type="caution">
    <text evidence="4">The sequence shown here is derived from an EMBL/GenBank/DDBJ whole genome shotgun (WGS) entry which is preliminary data.</text>
</comment>
<feature type="region of interest" description="Disordered" evidence="1">
    <location>
        <begin position="256"/>
        <end position="316"/>
    </location>
</feature>
<feature type="compositionally biased region" description="Low complexity" evidence="1">
    <location>
        <begin position="263"/>
        <end position="272"/>
    </location>
</feature>
<dbReference type="Pfam" id="PF05036">
    <property type="entry name" value="SPOR"/>
    <property type="match status" value="1"/>
</dbReference>
<dbReference type="Pfam" id="PF13401">
    <property type="entry name" value="AAA_22"/>
    <property type="match status" value="1"/>
</dbReference>
<dbReference type="Gene3D" id="3.30.70.1070">
    <property type="entry name" value="Sporulation related repeat"/>
    <property type="match status" value="1"/>
</dbReference>
<dbReference type="Gene3D" id="3.40.50.300">
    <property type="entry name" value="P-loop containing nucleotide triphosphate hydrolases"/>
    <property type="match status" value="1"/>
</dbReference>
<keyword evidence="2" id="KW-0472">Membrane</keyword>
<sequence>MTDTVTPPFSSQQQLLARLLHLSRLDTDFVLLTGPAGAGKTYLAQQLVEQTSLMQPIVLDAKTLNSHPRFRHALLSHWFPTAIFDAEESLADSMARLLPASLHKRLVVVDNSAWLTDILLQELVQLYTSLPAEVRPFMLFVGEADWAEQIRKQLDAGMLTKLLEVEVPPLAPKGQQGLQQPSAATPPEVQASGKVIKPMESQMNTEYYRQLLAQKSVKILLTILIVVLLLIVIVSLLPSSSKPVNEIAQPFEQDQTALPQPVPNGNNPVTTNSTAPTSAEPNRAVVQEWPTETLPETPTITASDAQTPDDSSKERVVIEDDVVSQLMQREELSQKPAPSPKPQTTAKPTPAAAATKASLGTVANLMQKSSQRYTLQLMAGRNKPVLEALAAKHNLSPAWVYPRTLNGQAWFVLVQGDYLSANHARNAIKNLPTELQEAKPWPKPFAQVQKEVE</sequence>